<evidence type="ECO:0000256" key="10">
    <source>
        <dbReference type="ARBA" id="ARBA00022801"/>
    </source>
</evidence>
<evidence type="ECO:0000256" key="11">
    <source>
        <dbReference type="ARBA" id="ARBA00022839"/>
    </source>
</evidence>
<dbReference type="InterPro" id="IPR020045">
    <property type="entry name" value="DNA_polI_H3TH"/>
</dbReference>
<reference evidence="21 22" key="1">
    <citation type="submission" date="2014-12" db="EMBL/GenBank/DDBJ databases">
        <title>Comparative genomics of the lactic acid bacteria isolated from the honey bee gut.</title>
        <authorList>
            <person name="Ellegaard K.M."/>
            <person name="Tamarit D."/>
            <person name="Javelind E."/>
            <person name="Olofsson T."/>
            <person name="Andersson S.G."/>
            <person name="Vasquez A."/>
        </authorList>
    </citation>
    <scope>NUCLEOTIDE SEQUENCE [LARGE SCALE GENOMIC DNA]</scope>
    <source>
        <strain evidence="21 22">Hon2</strain>
    </source>
</reference>
<keyword evidence="7 17" id="KW-0235">DNA replication</keyword>
<evidence type="ECO:0000256" key="16">
    <source>
        <dbReference type="NCBIfam" id="TIGR00593"/>
    </source>
</evidence>
<evidence type="ECO:0000256" key="8">
    <source>
        <dbReference type="ARBA" id="ARBA00022722"/>
    </source>
</evidence>
<dbReference type="Gene3D" id="1.20.1060.10">
    <property type="entry name" value="Taq DNA Polymerase, Chain T, domain 4"/>
    <property type="match status" value="1"/>
</dbReference>
<dbReference type="SMART" id="SM00475">
    <property type="entry name" value="53EXOc"/>
    <property type="match status" value="1"/>
</dbReference>
<evidence type="ECO:0000259" key="20">
    <source>
        <dbReference type="SMART" id="SM00482"/>
    </source>
</evidence>
<dbReference type="SMART" id="SM00279">
    <property type="entry name" value="HhH2"/>
    <property type="match status" value="1"/>
</dbReference>
<evidence type="ECO:0000256" key="14">
    <source>
        <dbReference type="ARBA" id="ARBA00023204"/>
    </source>
</evidence>
<dbReference type="Pfam" id="PF00476">
    <property type="entry name" value="DNA_pol_A"/>
    <property type="match status" value="1"/>
</dbReference>
<evidence type="ECO:0000256" key="7">
    <source>
        <dbReference type="ARBA" id="ARBA00022705"/>
    </source>
</evidence>
<dbReference type="SUPFAM" id="SSF47807">
    <property type="entry name" value="5' to 3' exonuclease, C-terminal subdomain"/>
    <property type="match status" value="1"/>
</dbReference>
<sequence length="886" mass="101080">MEPKKLILVDGNSIAFRAFYAMYTVLEKFKNPEGLHTNAIYAFNNMLDLILSKGQPTDMLVAFDAGKYTFRNQLYDDYKGNRLKTPTEFQEQMPFIKQLLKARGIKTYELENYEADDIIGTVAKKAQKKNFQTTIVTGDRDLTQLVNEQTTVALTIKGVTELEFYTPQHFQEKLGIKPAQLIDVKALMGDTSDNYPGVTKVGEKTALKLIKQYGSLDQLYAQIDKMKASKLKEHLLQDRDVAFLSQKLATIQLDVPVQLDIDQLTYEGDQISQLRDFYQKMNFRTFLSKMDTETTASTIESVETNINFQELNENNIKEITASQQAATVLVEMVQDNYHKAPIIGFGIGIKDQIWVTDNAEILRNPQLKSWLQNPQIKKAVFDFKRNYVALNRWQIHLAGVNFDALLASYLIDVNENSNDLGKLAQGYDYQDLIADSQFYGRGAKLTIPPRSELLQHLAAKITAINFLKTKLPQKLQDHDQDQLFDEIELPLSQVLADMEIAGIKVDRHNLEQMQQDLDQRLQDLEADIYQQAGHEFNINSPQQLSKVLFEELGLKPIKKNKRGYSTSVDVLEKLRGQAPIIAQILDYRQVAKIQSTYVIGLMNSIAVDEKVHTRYQQTLTQTGRLSSVDPNLQNIPARDEGREIRKAFVPSHVGWEIFSSDYSQIELRVLAHISGDQNMQKAFADNYDIHAHTAMRIFGLHDISEVTPDMRRQAKATNFGIVYGISDYGLSQNIGISRKRAAEFINAYFKQYPDVKNYMDKIVQMARTDGYVETIMHRRRYLPDIHSRNYHLRSFAERTAMNTPIQGSAADIIKIAMINMQKKLQADNLQATMLLQVHDELIFEAPKKEIPILEKLVPQVMDSAVQLDVPLKVESAHGPTWFDAKG</sequence>
<protein>
    <recommendedName>
        <fullName evidence="4 16">DNA polymerase I</fullName>
        <ecNumber evidence="3 16">2.7.7.7</ecNumber>
    </recommendedName>
</protein>
<dbReference type="PANTHER" id="PTHR10133">
    <property type="entry name" value="DNA POLYMERASE I"/>
    <property type="match status" value="1"/>
</dbReference>
<dbReference type="InterPro" id="IPR019760">
    <property type="entry name" value="DNA-dir_DNA_pol_A_CS"/>
</dbReference>
<dbReference type="STRING" id="1218508.JG29_05730"/>
<keyword evidence="5 17" id="KW-0808">Transferase</keyword>
<evidence type="ECO:0000256" key="17">
    <source>
        <dbReference type="RuleBase" id="RU004460"/>
    </source>
</evidence>
<accession>A0A0F4KST8</accession>
<dbReference type="InterPro" id="IPR002562">
    <property type="entry name" value="3'-5'_exonuclease_dom"/>
</dbReference>
<keyword evidence="14 17" id="KW-0234">DNA repair</keyword>
<dbReference type="PANTHER" id="PTHR10133:SF27">
    <property type="entry name" value="DNA POLYMERASE NU"/>
    <property type="match status" value="1"/>
</dbReference>
<dbReference type="InterPro" id="IPR029060">
    <property type="entry name" value="PIN-like_dom_sf"/>
</dbReference>
<name>A0A0F4KST8_9LACO</name>
<dbReference type="SUPFAM" id="SSF88723">
    <property type="entry name" value="PIN domain-like"/>
    <property type="match status" value="1"/>
</dbReference>
<dbReference type="SMART" id="SM00482">
    <property type="entry name" value="POLAc"/>
    <property type="match status" value="1"/>
</dbReference>
<dbReference type="EMBL" id="JXBZ01000005">
    <property type="protein sequence ID" value="KJY49123.1"/>
    <property type="molecule type" value="Genomic_DNA"/>
</dbReference>
<dbReference type="FunFam" id="1.10.150.20:FF:000002">
    <property type="entry name" value="DNA polymerase I"/>
    <property type="match status" value="1"/>
</dbReference>
<dbReference type="InterPro" id="IPR002421">
    <property type="entry name" value="5-3_exonuclease"/>
</dbReference>
<keyword evidence="10" id="KW-0378">Hydrolase</keyword>
<feature type="domain" description="3'-5' exonuclease" evidence="18">
    <location>
        <begin position="303"/>
        <end position="476"/>
    </location>
</feature>
<dbReference type="Gene3D" id="1.10.150.20">
    <property type="entry name" value="5' to 3' exonuclease, C-terminal subdomain"/>
    <property type="match status" value="2"/>
</dbReference>
<dbReference type="InterPro" id="IPR054690">
    <property type="entry name" value="DNA_polI_exonuclease"/>
</dbReference>
<dbReference type="GO" id="GO:0006302">
    <property type="term" value="P:double-strand break repair"/>
    <property type="evidence" value="ECO:0007669"/>
    <property type="project" value="TreeGrafter"/>
</dbReference>
<evidence type="ECO:0000256" key="2">
    <source>
        <dbReference type="ARBA" id="ARBA00011541"/>
    </source>
</evidence>
<dbReference type="CDD" id="cd09859">
    <property type="entry name" value="PIN_53EXO"/>
    <property type="match status" value="1"/>
</dbReference>
<dbReference type="NCBIfam" id="TIGR00593">
    <property type="entry name" value="pola"/>
    <property type="match status" value="1"/>
</dbReference>
<evidence type="ECO:0000256" key="3">
    <source>
        <dbReference type="ARBA" id="ARBA00012417"/>
    </source>
</evidence>
<dbReference type="InterPro" id="IPR036397">
    <property type="entry name" value="RNaseH_sf"/>
</dbReference>
<dbReference type="SUPFAM" id="SSF56672">
    <property type="entry name" value="DNA/RNA polymerases"/>
    <property type="match status" value="1"/>
</dbReference>
<dbReference type="FunFam" id="1.20.1060.10:FF:000001">
    <property type="entry name" value="DNA polymerase I"/>
    <property type="match status" value="1"/>
</dbReference>
<dbReference type="InterPro" id="IPR020046">
    <property type="entry name" value="5-3_exonucl_a-hlix_arch_N"/>
</dbReference>
<comment type="caution">
    <text evidence="21">The sequence shown here is derived from an EMBL/GenBank/DDBJ whole genome shotgun (WGS) entry which is preliminary data.</text>
</comment>
<dbReference type="Gene3D" id="3.30.70.370">
    <property type="match status" value="1"/>
</dbReference>
<dbReference type="PROSITE" id="PS00447">
    <property type="entry name" value="DNA_POLYMERASE_A"/>
    <property type="match status" value="1"/>
</dbReference>
<dbReference type="GO" id="GO:0003887">
    <property type="term" value="F:DNA-directed DNA polymerase activity"/>
    <property type="evidence" value="ECO:0007669"/>
    <property type="project" value="UniProtKB-UniRule"/>
</dbReference>
<dbReference type="InterPro" id="IPR001098">
    <property type="entry name" value="DNA-dir_DNA_pol_A_palm_dom"/>
</dbReference>
<keyword evidence="6 17" id="KW-0548">Nucleotidyltransferase</keyword>
<dbReference type="CDD" id="cd08637">
    <property type="entry name" value="DNA_pol_A_pol_I_C"/>
    <property type="match status" value="1"/>
</dbReference>
<dbReference type="Pfam" id="PF02739">
    <property type="entry name" value="5_3_exonuc_N"/>
    <property type="match status" value="1"/>
</dbReference>
<dbReference type="NCBIfam" id="NF004397">
    <property type="entry name" value="PRK05755.1"/>
    <property type="match status" value="1"/>
</dbReference>
<dbReference type="Gene3D" id="3.30.420.10">
    <property type="entry name" value="Ribonuclease H-like superfamily/Ribonuclease H"/>
    <property type="match status" value="1"/>
</dbReference>
<dbReference type="FunFam" id="1.10.150.20:FF:000003">
    <property type="entry name" value="DNA polymerase I"/>
    <property type="match status" value="1"/>
</dbReference>
<feature type="domain" description="DNA-directed DNA polymerase family A palm" evidence="20">
    <location>
        <begin position="641"/>
        <end position="849"/>
    </location>
</feature>
<evidence type="ECO:0000256" key="1">
    <source>
        <dbReference type="ARBA" id="ARBA00007705"/>
    </source>
</evidence>
<dbReference type="Proteomes" id="UP000033695">
    <property type="component" value="Unassembled WGS sequence"/>
</dbReference>
<dbReference type="GO" id="GO:0003677">
    <property type="term" value="F:DNA binding"/>
    <property type="evidence" value="ECO:0007669"/>
    <property type="project" value="UniProtKB-UniRule"/>
</dbReference>
<evidence type="ECO:0000313" key="21">
    <source>
        <dbReference type="EMBL" id="KJY49123.1"/>
    </source>
</evidence>
<proteinExistence type="inferred from homology"/>
<gene>
    <name evidence="17 21" type="primary">polA</name>
    <name evidence="21" type="ORF">JG29_05730</name>
</gene>
<dbReference type="SMART" id="SM00474">
    <property type="entry name" value="35EXOc"/>
    <property type="match status" value="1"/>
</dbReference>
<dbReference type="Pfam" id="PF01367">
    <property type="entry name" value="5_3_exonuc"/>
    <property type="match status" value="1"/>
</dbReference>
<keyword evidence="9 17" id="KW-0227">DNA damage</keyword>
<keyword evidence="12 17" id="KW-0239">DNA-directed DNA polymerase</keyword>
<keyword evidence="8" id="KW-0540">Nuclease</keyword>
<keyword evidence="11" id="KW-0269">Exonuclease</keyword>
<evidence type="ECO:0000256" key="15">
    <source>
        <dbReference type="ARBA" id="ARBA00049244"/>
    </source>
</evidence>
<evidence type="ECO:0000256" key="6">
    <source>
        <dbReference type="ARBA" id="ARBA00022695"/>
    </source>
</evidence>
<dbReference type="CDD" id="cd09898">
    <property type="entry name" value="H3TH_53EXO"/>
    <property type="match status" value="1"/>
</dbReference>
<dbReference type="Pfam" id="PF22619">
    <property type="entry name" value="DNA_polI_exo1"/>
    <property type="match status" value="1"/>
</dbReference>
<dbReference type="Gene3D" id="3.40.50.1010">
    <property type="entry name" value="5'-nuclease"/>
    <property type="match status" value="1"/>
</dbReference>
<dbReference type="HOGENOM" id="CLU_004675_0_0_9"/>
<evidence type="ECO:0000259" key="19">
    <source>
        <dbReference type="SMART" id="SM00475"/>
    </source>
</evidence>
<dbReference type="SUPFAM" id="SSF53098">
    <property type="entry name" value="Ribonuclease H-like"/>
    <property type="match status" value="1"/>
</dbReference>
<evidence type="ECO:0000256" key="5">
    <source>
        <dbReference type="ARBA" id="ARBA00022679"/>
    </source>
</evidence>
<dbReference type="PRINTS" id="PR00868">
    <property type="entry name" value="DNAPOLI"/>
</dbReference>
<dbReference type="OrthoDB" id="9806424at2"/>
<dbReference type="PATRIC" id="fig|1218508.4.peg.588"/>
<dbReference type="GO" id="GO:0008409">
    <property type="term" value="F:5'-3' exonuclease activity"/>
    <property type="evidence" value="ECO:0007669"/>
    <property type="project" value="InterPro"/>
</dbReference>
<dbReference type="InterPro" id="IPR002298">
    <property type="entry name" value="DNA_polymerase_A"/>
</dbReference>
<evidence type="ECO:0000256" key="4">
    <source>
        <dbReference type="ARBA" id="ARBA00020311"/>
    </source>
</evidence>
<keyword evidence="22" id="KW-1185">Reference proteome</keyword>
<evidence type="ECO:0000256" key="12">
    <source>
        <dbReference type="ARBA" id="ARBA00022932"/>
    </source>
</evidence>
<dbReference type="InterPro" id="IPR008918">
    <property type="entry name" value="HhH2"/>
</dbReference>
<evidence type="ECO:0000259" key="18">
    <source>
        <dbReference type="SMART" id="SM00474"/>
    </source>
</evidence>
<dbReference type="RefSeq" id="WP_045922431.1">
    <property type="nucleotide sequence ID" value="NZ_JBHTHW010000003.1"/>
</dbReference>
<feature type="domain" description="5'-3' exonuclease" evidence="19">
    <location>
        <begin position="4"/>
        <end position="267"/>
    </location>
</feature>
<evidence type="ECO:0000256" key="9">
    <source>
        <dbReference type="ARBA" id="ARBA00022763"/>
    </source>
</evidence>
<evidence type="ECO:0000313" key="22">
    <source>
        <dbReference type="Proteomes" id="UP000033695"/>
    </source>
</evidence>
<comment type="similarity">
    <text evidence="1 17">Belongs to the DNA polymerase type-A family.</text>
</comment>
<dbReference type="InterPro" id="IPR018320">
    <property type="entry name" value="DNA_polymerase_1"/>
</dbReference>
<organism evidence="21 22">
    <name type="scientific">Bombilactobacillus mellis</name>
    <dbReference type="NCBI Taxonomy" id="1218508"/>
    <lineage>
        <taxon>Bacteria</taxon>
        <taxon>Bacillati</taxon>
        <taxon>Bacillota</taxon>
        <taxon>Bacilli</taxon>
        <taxon>Lactobacillales</taxon>
        <taxon>Lactobacillaceae</taxon>
        <taxon>Bombilactobacillus</taxon>
    </lineage>
</organism>
<evidence type="ECO:0000256" key="13">
    <source>
        <dbReference type="ARBA" id="ARBA00023125"/>
    </source>
</evidence>
<comment type="subunit">
    <text evidence="2 17">Single-chain monomer with multiple functions.</text>
</comment>
<dbReference type="CDD" id="cd06140">
    <property type="entry name" value="DNA_polA_I_Bacillus_like_exo"/>
    <property type="match status" value="1"/>
</dbReference>
<dbReference type="AlphaFoldDB" id="A0A0F4KST8"/>
<comment type="catalytic activity">
    <reaction evidence="15 17">
        <text>DNA(n) + a 2'-deoxyribonucleoside 5'-triphosphate = DNA(n+1) + diphosphate</text>
        <dbReference type="Rhea" id="RHEA:22508"/>
        <dbReference type="Rhea" id="RHEA-COMP:17339"/>
        <dbReference type="Rhea" id="RHEA-COMP:17340"/>
        <dbReference type="ChEBI" id="CHEBI:33019"/>
        <dbReference type="ChEBI" id="CHEBI:61560"/>
        <dbReference type="ChEBI" id="CHEBI:173112"/>
        <dbReference type="EC" id="2.7.7.7"/>
    </reaction>
</comment>
<dbReference type="GO" id="GO:0006261">
    <property type="term" value="P:DNA-templated DNA replication"/>
    <property type="evidence" value="ECO:0007669"/>
    <property type="project" value="UniProtKB-UniRule"/>
</dbReference>
<dbReference type="GO" id="GO:0008408">
    <property type="term" value="F:3'-5' exonuclease activity"/>
    <property type="evidence" value="ECO:0007669"/>
    <property type="project" value="InterPro"/>
</dbReference>
<dbReference type="InterPro" id="IPR043502">
    <property type="entry name" value="DNA/RNA_pol_sf"/>
</dbReference>
<dbReference type="FunFam" id="3.40.50.1010:FF:000001">
    <property type="entry name" value="DNA polymerase I"/>
    <property type="match status" value="1"/>
</dbReference>
<dbReference type="EC" id="2.7.7.7" evidence="3 16"/>
<keyword evidence="13 17" id="KW-0238">DNA-binding</keyword>
<dbReference type="InterPro" id="IPR036279">
    <property type="entry name" value="5-3_exonuclease_C_sf"/>
</dbReference>
<dbReference type="InterPro" id="IPR012337">
    <property type="entry name" value="RNaseH-like_sf"/>
</dbReference>